<comment type="similarity">
    <text evidence="1 3 4">Belongs to the cullin family.</text>
</comment>
<feature type="region of interest" description="Disordered" evidence="5">
    <location>
        <begin position="1170"/>
        <end position="1191"/>
    </location>
</feature>
<dbReference type="GO" id="GO:0006511">
    <property type="term" value="P:ubiquitin-dependent protein catabolic process"/>
    <property type="evidence" value="ECO:0007669"/>
    <property type="project" value="InterPro"/>
</dbReference>
<dbReference type="Gene3D" id="1.10.510.10">
    <property type="entry name" value="Transferase(Phosphotransferase) domain 1"/>
    <property type="match status" value="1"/>
</dbReference>
<dbReference type="Gene3D" id="1.10.10.10">
    <property type="entry name" value="Winged helix-like DNA-binding domain superfamily/Winged helix DNA-binding domain"/>
    <property type="match status" value="2"/>
</dbReference>
<dbReference type="Pfam" id="PF00888">
    <property type="entry name" value="Cullin"/>
    <property type="match status" value="1"/>
</dbReference>
<dbReference type="InterPro" id="IPR011989">
    <property type="entry name" value="ARM-like"/>
</dbReference>
<evidence type="ECO:0000256" key="3">
    <source>
        <dbReference type="PROSITE-ProRule" id="PRU00330"/>
    </source>
</evidence>
<reference evidence="10" key="1">
    <citation type="submission" date="2016-04" db="UniProtKB">
        <authorList>
            <consortium name="WormBaseParasite"/>
        </authorList>
    </citation>
    <scope>IDENTIFICATION</scope>
</reference>
<dbReference type="SMART" id="SM00182">
    <property type="entry name" value="CULLIN"/>
    <property type="match status" value="1"/>
</dbReference>
<evidence type="ECO:0000259" key="7">
    <source>
        <dbReference type="PROSITE" id="PS50069"/>
    </source>
</evidence>
<dbReference type="InterPro" id="IPR011009">
    <property type="entry name" value="Kinase-like_dom_sf"/>
</dbReference>
<dbReference type="InterPro" id="IPR019559">
    <property type="entry name" value="Cullin_neddylation_domain"/>
</dbReference>
<dbReference type="Gene3D" id="1.25.10.10">
    <property type="entry name" value="Leucine-rich Repeat Variant"/>
    <property type="match status" value="1"/>
</dbReference>
<accession>A0A0R3TPU9</accession>
<dbReference type="InterPro" id="IPR016158">
    <property type="entry name" value="Cullin_homology"/>
</dbReference>
<dbReference type="PANTHER" id="PTHR12984">
    <property type="entry name" value="SCY1-RELATED S/T PROTEIN KINASE-LIKE"/>
    <property type="match status" value="1"/>
</dbReference>
<evidence type="ECO:0000256" key="1">
    <source>
        <dbReference type="ARBA" id="ARBA00006019"/>
    </source>
</evidence>
<dbReference type="SUPFAM" id="SSF75632">
    <property type="entry name" value="Cullin homology domain"/>
    <property type="match status" value="1"/>
</dbReference>
<feature type="domain" description="Protein kinase" evidence="6">
    <location>
        <begin position="699"/>
        <end position="988"/>
    </location>
</feature>
<evidence type="ECO:0000256" key="5">
    <source>
        <dbReference type="SAM" id="MobiDB-lite"/>
    </source>
</evidence>
<reference evidence="8 9" key="2">
    <citation type="submission" date="2018-11" db="EMBL/GenBank/DDBJ databases">
        <authorList>
            <consortium name="Pathogen Informatics"/>
        </authorList>
    </citation>
    <scope>NUCLEOTIDE SEQUENCE [LARGE SCALE GENOMIC DNA]</scope>
</reference>
<dbReference type="PANTHER" id="PTHR12984:SF6">
    <property type="entry name" value="SCY1-LIKE PROTEIN 2"/>
    <property type="match status" value="1"/>
</dbReference>
<evidence type="ECO:0000256" key="2">
    <source>
        <dbReference type="ARBA" id="ARBA00038349"/>
    </source>
</evidence>
<dbReference type="Gene3D" id="4.10.1030.10">
    <property type="entry name" value="Ring Box Chain A, domain 5"/>
    <property type="match status" value="1"/>
</dbReference>
<dbReference type="GO" id="GO:0031625">
    <property type="term" value="F:ubiquitin protein ligase binding"/>
    <property type="evidence" value="ECO:0007669"/>
    <property type="project" value="InterPro"/>
</dbReference>
<evidence type="ECO:0000313" key="9">
    <source>
        <dbReference type="Proteomes" id="UP000278807"/>
    </source>
</evidence>
<dbReference type="GO" id="GO:0005524">
    <property type="term" value="F:ATP binding"/>
    <property type="evidence" value="ECO:0007669"/>
    <property type="project" value="InterPro"/>
</dbReference>
<dbReference type="SMART" id="SM00884">
    <property type="entry name" value="Cullin_Nedd8"/>
    <property type="match status" value="1"/>
</dbReference>
<name>A0A0R3TPU9_RODNA</name>
<dbReference type="Pfam" id="PF00069">
    <property type="entry name" value="Pkinase"/>
    <property type="match status" value="1"/>
</dbReference>
<dbReference type="WBParaSite" id="HNAJ_0000952401-mRNA-1">
    <property type="protein sequence ID" value="HNAJ_0000952401-mRNA-1"/>
    <property type="gene ID" value="HNAJ_0000952401"/>
</dbReference>
<dbReference type="InterPro" id="IPR036388">
    <property type="entry name" value="WH-like_DNA-bd_sf"/>
</dbReference>
<dbReference type="Pfam" id="PF10557">
    <property type="entry name" value="Cullin_Nedd8"/>
    <property type="match status" value="1"/>
</dbReference>
<dbReference type="Gene3D" id="3.30.200.20">
    <property type="entry name" value="Phosphorylase Kinase, domain 1"/>
    <property type="match status" value="1"/>
</dbReference>
<dbReference type="SUPFAM" id="SSF46785">
    <property type="entry name" value="Winged helix' DNA-binding domain"/>
    <property type="match status" value="1"/>
</dbReference>
<evidence type="ECO:0000256" key="4">
    <source>
        <dbReference type="RuleBase" id="RU003829"/>
    </source>
</evidence>
<evidence type="ECO:0000259" key="6">
    <source>
        <dbReference type="PROSITE" id="PS50011"/>
    </source>
</evidence>
<dbReference type="SUPFAM" id="SSF74788">
    <property type="entry name" value="Cullin repeat-like"/>
    <property type="match status" value="1"/>
</dbReference>
<dbReference type="InterPro" id="IPR051177">
    <property type="entry name" value="CIK-Related_Protein"/>
</dbReference>
<dbReference type="CDD" id="cd14011">
    <property type="entry name" value="PK_SCY1_like"/>
    <property type="match status" value="1"/>
</dbReference>
<dbReference type="GO" id="GO:0004672">
    <property type="term" value="F:protein kinase activity"/>
    <property type="evidence" value="ECO:0007669"/>
    <property type="project" value="InterPro"/>
</dbReference>
<sequence>MKIWRDELLLPYIVMITRAILDEINRERKGEIISKSRLRAVINSFAEVHDILIIYECMRDKVDLSELPRCELFLGPKKRYGEVPLYVKYFEMALMYETTAFYEKASHSYLIEHTVEDYLIWVISTNQFTLLPVMGCIKSEKKRAASYLSQTTWKPLLGAIYDGLIGIHFEKIAAEFPHLMKENRKAALNAMYKLLFQYHGGVSQLADMLETFVTEWGTMVLAHTKPMPMAFMIAVLKILKTGENILQNAFDNDRALKRAFERGVRNFVNHNALTINYGGSQIVPELIAKCADFILRKDSKSRLKNEPEDWMDAMLRVFWFLEDKDEFRKFYLLYLSRRLIYDNSISYAAEYTMVNKMNEYCGNDYTIRFRSILKDVNRSQSLMKEFNEWNPFEPIGVNISIMVLSSGIWNYESQNDVVLPPELEQYISCFEEFFTSKHSRCTLAWCYHLSRAELTSVDDNICTRLIVSTYQMVILLLFNKADRFSVRQIKNATSIEEDKLIQILQYLINEGILNVVGREENAGKQSPKPQKRKLVDYPPEAHTQQLNNEEVSSQQEDPNITLDTTLTLRLKHRLHNVCIRLDVPLGKVTKKEMEKSIQEAEKDRRHCIQVRRYASACVIRILKVRNRLEHEELVKKALDQLSSRFTPEIGQIKVRSYAYVRKGIQVRTLPPEQKMDLVINKLRNTVSSALPGNPVSREFDLENQVGSSGPGLLWKLFSANKKSSKEPATVWIFEKKLVDRFSKRERELIIDKLKQGVATLTRLRHPRILSVVHPLEDSRESLCFATEPVFTSLANALGKTKNLTGPQLDRLSDFKFSETELKYGIIQICEALTFLHRDGKRFHLNVSPESIVVNVLGSWKLCGFEFAYDRNDEEWVSTPSWQSSIPSLCQSHLDYCAPEVVLEGKGYAASDMFSVGMLLYTFYNHGISALDCNESYGAYRDLIKKLRPLSPAILSNIPAGIKDYVKMLLQPDVALRPDSHDILKLPFFDDANVACLKSLDDLYQMDNLSRSKFYRNLPNAIKNLPPRINLHRVFPQLSEEFNNKNMVPFVLPSILLIIDMSSREEVTTYILPRFKFVLAINEPIQVVQVLLQNLGILVAKLSPADFKTYALPILNSALESNSTPILVAEVFSMEPSKSIQKPSSALQTQPMSLETKKRAVLEFEQLERMKQQPSLTPLQAAPTPKSKPTDLTDTLIKSNLDLNWSRPTAQPPTFQPMALNPTKPMFGNFISPQQQPNYFVQNPIISSFNGGNALPQRVPNQLPPTSTMYARPQAPSNFIQPAPIWQTTATSNNASNNPPPLSKSDIMDLLR</sequence>
<comment type="similarity">
    <text evidence="2">Belongs to the protein kinase superfamily.</text>
</comment>
<dbReference type="InterPro" id="IPR059120">
    <property type="entry name" value="Cullin-like_AB"/>
</dbReference>
<protein>
    <submittedName>
        <fullName evidence="10">Protein kinase domain-containing protein</fullName>
    </submittedName>
</protein>
<dbReference type="InterPro" id="IPR000719">
    <property type="entry name" value="Prot_kinase_dom"/>
</dbReference>
<dbReference type="SUPFAM" id="SSF56112">
    <property type="entry name" value="Protein kinase-like (PK-like)"/>
    <property type="match status" value="1"/>
</dbReference>
<gene>
    <name evidence="8" type="ORF">HNAJ_LOCUS9519</name>
</gene>
<dbReference type="Proteomes" id="UP000278807">
    <property type="component" value="Unassembled WGS sequence"/>
</dbReference>
<dbReference type="InterPro" id="IPR036317">
    <property type="entry name" value="Cullin_homology_sf"/>
</dbReference>
<dbReference type="SMART" id="SM00220">
    <property type="entry name" value="S_TKc"/>
    <property type="match status" value="1"/>
</dbReference>
<evidence type="ECO:0000313" key="10">
    <source>
        <dbReference type="WBParaSite" id="HNAJ_0000952401-mRNA-1"/>
    </source>
</evidence>
<dbReference type="OrthoDB" id="79687at2759"/>
<dbReference type="InterPro" id="IPR001373">
    <property type="entry name" value="Cullin_N"/>
</dbReference>
<dbReference type="PROSITE" id="PS50011">
    <property type="entry name" value="PROTEIN_KINASE_DOM"/>
    <property type="match status" value="1"/>
</dbReference>
<dbReference type="EMBL" id="UZAE01012638">
    <property type="protein sequence ID" value="VDO06048.1"/>
    <property type="molecule type" value="Genomic_DNA"/>
</dbReference>
<evidence type="ECO:0000313" key="8">
    <source>
        <dbReference type="EMBL" id="VDO06048.1"/>
    </source>
</evidence>
<feature type="domain" description="Cullin family profile" evidence="7">
    <location>
        <begin position="282"/>
        <end position="508"/>
    </location>
</feature>
<dbReference type="PROSITE" id="PS50069">
    <property type="entry name" value="CULLIN_2"/>
    <property type="match status" value="1"/>
</dbReference>
<dbReference type="InterPro" id="IPR016159">
    <property type="entry name" value="Cullin_repeat-like_dom_sf"/>
</dbReference>
<proteinExistence type="inferred from homology"/>
<keyword evidence="9" id="KW-1185">Reference proteome</keyword>
<dbReference type="Pfam" id="PF26557">
    <property type="entry name" value="Cullin_AB"/>
    <property type="match status" value="1"/>
</dbReference>
<dbReference type="FunFam" id="1.20.1310.10:FF:000055">
    <property type="entry name" value="Cullin family protein"/>
    <property type="match status" value="1"/>
</dbReference>
<dbReference type="Gene3D" id="1.20.1310.10">
    <property type="entry name" value="Cullin Repeats"/>
    <property type="match status" value="3"/>
</dbReference>
<dbReference type="InterPro" id="IPR036390">
    <property type="entry name" value="WH_DNA-bd_sf"/>
</dbReference>
<organism evidence="10">
    <name type="scientific">Rodentolepis nana</name>
    <name type="common">Dwarf tapeworm</name>
    <name type="synonym">Hymenolepis nana</name>
    <dbReference type="NCBI Taxonomy" id="102285"/>
    <lineage>
        <taxon>Eukaryota</taxon>
        <taxon>Metazoa</taxon>
        <taxon>Spiralia</taxon>
        <taxon>Lophotrochozoa</taxon>
        <taxon>Platyhelminthes</taxon>
        <taxon>Cestoda</taxon>
        <taxon>Eucestoda</taxon>
        <taxon>Cyclophyllidea</taxon>
        <taxon>Hymenolepididae</taxon>
        <taxon>Rodentolepis</taxon>
    </lineage>
</organism>
<feature type="region of interest" description="Disordered" evidence="5">
    <location>
        <begin position="1288"/>
        <end position="1311"/>
    </location>
</feature>